<proteinExistence type="predicted"/>
<evidence type="ECO:0000313" key="2">
    <source>
        <dbReference type="Proteomes" id="UP000287502"/>
    </source>
</evidence>
<protein>
    <submittedName>
        <fullName evidence="1">DUF1015 domain-containing protein</fullName>
    </submittedName>
</protein>
<dbReference type="PIRSF" id="PIRSF033563">
    <property type="entry name" value="UCP033563"/>
    <property type="match status" value="1"/>
</dbReference>
<dbReference type="KEGG" id="gtl:EP073_11615"/>
<dbReference type="Pfam" id="PF06245">
    <property type="entry name" value="DUF1015"/>
    <property type="match status" value="1"/>
</dbReference>
<dbReference type="EMBL" id="CP035108">
    <property type="protein sequence ID" value="QAR34027.1"/>
    <property type="molecule type" value="Genomic_DNA"/>
</dbReference>
<accession>A0A410K0S4</accession>
<reference evidence="1 2" key="1">
    <citation type="submission" date="2019-01" db="EMBL/GenBank/DDBJ databases">
        <title>Geovibrio thiophilus DSM 11263, complete genome.</title>
        <authorList>
            <person name="Spring S."/>
            <person name="Bunk B."/>
            <person name="Sproer C."/>
        </authorList>
    </citation>
    <scope>NUCLEOTIDE SEQUENCE [LARGE SCALE GENOMIC DNA]</scope>
    <source>
        <strain evidence="1 2">DSM 11263</strain>
    </source>
</reference>
<keyword evidence="2" id="KW-1185">Reference proteome</keyword>
<dbReference type="RefSeq" id="WP_128467310.1">
    <property type="nucleotide sequence ID" value="NZ_CP035108.1"/>
</dbReference>
<dbReference type="PANTHER" id="PTHR36454">
    <property type="entry name" value="LMO2823 PROTEIN"/>
    <property type="match status" value="1"/>
</dbReference>
<organism evidence="1 2">
    <name type="scientific">Geovibrio thiophilus</name>
    <dbReference type="NCBI Taxonomy" id="139438"/>
    <lineage>
        <taxon>Bacteria</taxon>
        <taxon>Pseudomonadati</taxon>
        <taxon>Deferribacterota</taxon>
        <taxon>Deferribacteres</taxon>
        <taxon>Deferribacterales</taxon>
        <taxon>Geovibrionaceae</taxon>
        <taxon>Geovibrio</taxon>
    </lineage>
</organism>
<name>A0A410K0S4_9BACT</name>
<dbReference type="Proteomes" id="UP000287502">
    <property type="component" value="Chromosome"/>
</dbReference>
<evidence type="ECO:0000313" key="1">
    <source>
        <dbReference type="EMBL" id="QAR34027.1"/>
    </source>
</evidence>
<dbReference type="InterPro" id="IPR008323">
    <property type="entry name" value="UCP033563"/>
</dbReference>
<dbReference type="AlphaFoldDB" id="A0A410K0S4"/>
<dbReference type="OrthoDB" id="9781616at2"/>
<sequence>MAIVKPFMGVRYNLEKVLLKQVIAPPYDVISDEMKETLKGRCAANVVRLDLPDGDGDAKYQNAAQLYENWKKDGTLLRDKEQGYYLYEQIYSFGGKEYVRTGFIGLLKLEELGKGSVFPHEKTLSGPKKDRFELMKACQTNFSQIFGLYMDKENKLSSAFTNAKKNMPVASAVDDESVKNTIWQITDTKVIEEIESFMKDKAIYIADGHHRYETALDYKKLKREHNGDLEGNVKPYDFVMMMFVNFYDEGLKIFPTHRVVEVPKDFILESFLAKVEKNYEIQELASYEAADKFLNTKGTARNFAVFTGEKFIGLTLRDEVLETLHPIYRKVDTYLVQETLIKPGTGISDEQILRKEGIYFLQTMEQIKALMAKKPALAFMMKGVDIEIVREISESGLVMPQKSTYFYPKLQTGLVINDL</sequence>
<dbReference type="PANTHER" id="PTHR36454:SF1">
    <property type="entry name" value="DUF1015 DOMAIN-CONTAINING PROTEIN"/>
    <property type="match status" value="1"/>
</dbReference>
<gene>
    <name evidence="1" type="ORF">EP073_11615</name>
</gene>